<evidence type="ECO:0000313" key="5">
    <source>
        <dbReference type="Proteomes" id="UP000572268"/>
    </source>
</evidence>
<evidence type="ECO:0000256" key="1">
    <source>
        <dbReference type="SAM" id="SignalP"/>
    </source>
</evidence>
<evidence type="ECO:0000313" key="2">
    <source>
        <dbReference type="EMBL" id="KAF4669795.1"/>
    </source>
</evidence>
<evidence type="ECO:0000313" key="3">
    <source>
        <dbReference type="EMBL" id="KAF4674832.1"/>
    </source>
</evidence>
<reference evidence="4 5" key="1">
    <citation type="submission" date="2020-04" db="EMBL/GenBank/DDBJ databases">
        <title>Perkinsus olseni comparative genomics.</title>
        <authorList>
            <person name="Bogema D.R."/>
        </authorList>
    </citation>
    <scope>NUCLEOTIDE SEQUENCE [LARGE SCALE GENOMIC DNA]</scope>
    <source>
        <strain evidence="2">ATCC PRA-179</strain>
        <strain evidence="3">ATCC PRA-31</strain>
    </source>
</reference>
<evidence type="ECO:0000313" key="4">
    <source>
        <dbReference type="Proteomes" id="UP000570595"/>
    </source>
</evidence>
<dbReference type="OrthoDB" id="10319310at2759"/>
<organism evidence="3 5">
    <name type="scientific">Perkinsus olseni</name>
    <name type="common">Perkinsus atlanticus</name>
    <dbReference type="NCBI Taxonomy" id="32597"/>
    <lineage>
        <taxon>Eukaryota</taxon>
        <taxon>Sar</taxon>
        <taxon>Alveolata</taxon>
        <taxon>Perkinsozoa</taxon>
        <taxon>Perkinsea</taxon>
        <taxon>Perkinsida</taxon>
        <taxon>Perkinsidae</taxon>
        <taxon>Perkinsus</taxon>
    </lineage>
</organism>
<accession>A0A7J6MTB7</accession>
<dbReference type="AlphaFoldDB" id="A0A7J6MTB7"/>
<proteinExistence type="predicted"/>
<keyword evidence="1" id="KW-0732">Signal</keyword>
<sequence length="223" mass="25499">MRTTLFALYILSLTAIPSSVMALQAASRTSTRQVLYKRPRPPKFRPLDRNITVKTRQKADHTCDKSCVIEYPSLTVEVYKSFHRRRRKDFIDLYHYQTVIEAHTTGEEEEVLALVTDNPGNNGGRYFKMESKHNTSTSGVVSKSYGSRFSIDGSYEKDFMKPFTSIVTPLISILSDGVDEEACSKVADYIEQNASPPYENEKGTPWIREYLLGLRALIRSRRQ</sequence>
<dbReference type="Proteomes" id="UP000572268">
    <property type="component" value="Unassembled WGS sequence"/>
</dbReference>
<dbReference type="EMBL" id="JABANN010000024">
    <property type="protein sequence ID" value="KAF4674832.1"/>
    <property type="molecule type" value="Genomic_DNA"/>
</dbReference>
<comment type="caution">
    <text evidence="3">The sequence shown here is derived from an EMBL/GenBank/DDBJ whole genome shotgun (WGS) entry which is preliminary data.</text>
</comment>
<feature type="chain" id="PRO_5036205501" evidence="1">
    <location>
        <begin position="23"/>
        <end position="223"/>
    </location>
</feature>
<feature type="signal peptide" evidence="1">
    <location>
        <begin position="1"/>
        <end position="22"/>
    </location>
</feature>
<gene>
    <name evidence="3" type="ORF">FOL46_003824</name>
    <name evidence="2" type="ORF">FOZ61_003001</name>
</gene>
<protein>
    <submittedName>
        <fullName evidence="3">Uncharacterized protein</fullName>
    </submittedName>
</protein>
<name>A0A7J6MTB7_PEROL</name>
<dbReference type="EMBL" id="JABAHT010000019">
    <property type="protein sequence ID" value="KAF4669795.1"/>
    <property type="molecule type" value="Genomic_DNA"/>
</dbReference>
<dbReference type="Proteomes" id="UP000570595">
    <property type="component" value="Unassembled WGS sequence"/>
</dbReference>